<dbReference type="Pfam" id="PF17189">
    <property type="entry name" value="Glyco_hydro_30C"/>
    <property type="match status" value="1"/>
</dbReference>
<dbReference type="Proteomes" id="UP001150062">
    <property type="component" value="Unassembled WGS sequence"/>
</dbReference>
<evidence type="ECO:0000256" key="1">
    <source>
        <dbReference type="ARBA" id="ARBA00005382"/>
    </source>
</evidence>
<accession>A0ABQ8ZDN8</accession>
<feature type="domain" description="Glycosyl hydrolase family 30 beta sandwich" evidence="6">
    <location>
        <begin position="407"/>
        <end position="469"/>
    </location>
</feature>
<evidence type="ECO:0000256" key="2">
    <source>
        <dbReference type="ARBA" id="ARBA00022729"/>
    </source>
</evidence>
<comment type="similarity">
    <text evidence="1">Belongs to the glycosyl hydrolase 30 family.</text>
</comment>
<evidence type="ECO:0000256" key="4">
    <source>
        <dbReference type="SAM" id="SignalP"/>
    </source>
</evidence>
<dbReference type="EMBL" id="JAOAOG010000016">
    <property type="protein sequence ID" value="KAJ6254878.1"/>
    <property type="molecule type" value="Genomic_DNA"/>
</dbReference>
<gene>
    <name evidence="7" type="ORF">M0813_11926</name>
</gene>
<proteinExistence type="inferred from homology"/>
<feature type="chain" id="PRO_5046025686" evidence="4">
    <location>
        <begin position="23"/>
        <end position="473"/>
    </location>
</feature>
<dbReference type="InterPro" id="IPR001139">
    <property type="entry name" value="Glyco_hydro_30"/>
</dbReference>
<keyword evidence="8" id="KW-1185">Reference proteome</keyword>
<keyword evidence="3" id="KW-0378">Hydrolase</keyword>
<evidence type="ECO:0000259" key="6">
    <source>
        <dbReference type="Pfam" id="PF17189"/>
    </source>
</evidence>
<name>A0ABQ8ZDN8_9EUKA</name>
<dbReference type="PRINTS" id="PR00843">
    <property type="entry name" value="GLHYDRLASE30"/>
</dbReference>
<feature type="domain" description="Glycosyl hydrolase family 30 TIM-barrel" evidence="5">
    <location>
        <begin position="68"/>
        <end position="404"/>
    </location>
</feature>
<evidence type="ECO:0000259" key="5">
    <source>
        <dbReference type="Pfam" id="PF02055"/>
    </source>
</evidence>
<dbReference type="SUPFAM" id="SSF51445">
    <property type="entry name" value="(Trans)glycosidases"/>
    <property type="match status" value="1"/>
</dbReference>
<dbReference type="PANTHER" id="PTHR11069:SF23">
    <property type="entry name" value="LYSOSOMAL ACID GLUCOSYLCERAMIDASE"/>
    <property type="match status" value="1"/>
</dbReference>
<feature type="signal peptide" evidence="4">
    <location>
        <begin position="1"/>
        <end position="22"/>
    </location>
</feature>
<dbReference type="InterPro" id="IPR033452">
    <property type="entry name" value="GH30_C"/>
</dbReference>
<dbReference type="PANTHER" id="PTHR11069">
    <property type="entry name" value="GLUCOSYLCERAMIDASE"/>
    <property type="match status" value="1"/>
</dbReference>
<reference evidence="7" key="1">
    <citation type="submission" date="2022-08" db="EMBL/GenBank/DDBJ databases">
        <title>Novel sulfate-reducing endosymbionts in the free-living metamonad Anaeramoeba.</title>
        <authorList>
            <person name="Jerlstrom-Hultqvist J."/>
            <person name="Cepicka I."/>
            <person name="Gallot-Lavallee L."/>
            <person name="Salas-Leiva D."/>
            <person name="Curtis B.A."/>
            <person name="Zahonova K."/>
            <person name="Pipaliya S."/>
            <person name="Dacks J."/>
            <person name="Roger A.J."/>
        </authorList>
    </citation>
    <scope>NUCLEOTIDE SEQUENCE</scope>
    <source>
        <strain evidence="7">Schooner1</strain>
    </source>
</reference>
<comment type="caution">
    <text evidence="7">The sequence shown here is derived from an EMBL/GenBank/DDBJ whole genome shotgun (WGS) entry which is preliminary data.</text>
</comment>
<evidence type="ECO:0000313" key="7">
    <source>
        <dbReference type="EMBL" id="KAJ6254878.1"/>
    </source>
</evidence>
<evidence type="ECO:0000313" key="8">
    <source>
        <dbReference type="Proteomes" id="UP001150062"/>
    </source>
</evidence>
<organism evidence="7 8">
    <name type="scientific">Anaeramoeba flamelloides</name>
    <dbReference type="NCBI Taxonomy" id="1746091"/>
    <lineage>
        <taxon>Eukaryota</taxon>
        <taxon>Metamonada</taxon>
        <taxon>Anaeramoebidae</taxon>
        <taxon>Anaeramoeba</taxon>
    </lineage>
</organism>
<sequence>MFFLKINAIVLILLVVFSQLSCLKIEVTQTGETTSDRLTRKADLSFTNKATSSIKFTIDPSSTYQKIFGFGAALTEAAAVNFLKLSSDLQNEIFSQYYHNLGYTVARLHINSCDFSESSYSFDDTADDFGLSDWSLNNGHDPHTLIPLAKKALSFNPNLKIFASPWSPPAWMKGNNQMIRSSDPGLKSNPQIHKSWALYFSKWISAYENEGIPIWGVTVQNEPANDPTWEACMYSPSEEAEFIANYLGPQLKNDHPDLKIMIWDYNKDNIEIWADTILGNKQASQYVDGVAFHWYSGSQFENVQSVYEKWGDKYFLFATEACVCPAKGYQDWNRGERYGYDIIGDLNAGSIGWVDWNICLDMEGGPNHLGNNCGSPVMVDADSNPQRVVYNPPFFYMGQISKFLIPDSIRIGLNIQNNDENLVATSFLTPKNQIVLIVQNQNDNERSFDIVYKNMIANYIIPEHAITTFVFDA</sequence>
<dbReference type="Pfam" id="PF02055">
    <property type="entry name" value="Glyco_hydro_30"/>
    <property type="match status" value="1"/>
</dbReference>
<dbReference type="Gene3D" id="3.20.20.80">
    <property type="entry name" value="Glycosidases"/>
    <property type="match status" value="1"/>
</dbReference>
<dbReference type="InterPro" id="IPR033453">
    <property type="entry name" value="Glyco_hydro_30_TIM-barrel"/>
</dbReference>
<keyword evidence="2 4" id="KW-0732">Signal</keyword>
<protein>
    <submittedName>
        <fullName evidence="7">Glucosylceramidase</fullName>
    </submittedName>
</protein>
<evidence type="ECO:0000256" key="3">
    <source>
        <dbReference type="ARBA" id="ARBA00022801"/>
    </source>
</evidence>
<dbReference type="InterPro" id="IPR017853">
    <property type="entry name" value="GH"/>
</dbReference>